<dbReference type="PANTHER" id="PTHR24324">
    <property type="entry name" value="HOMEOBOX PROTEIN HHEX"/>
    <property type="match status" value="1"/>
</dbReference>
<evidence type="ECO:0000256" key="3">
    <source>
        <dbReference type="PROSITE-ProRule" id="PRU00108"/>
    </source>
</evidence>
<dbReference type="GO" id="GO:0000978">
    <property type="term" value="F:RNA polymerase II cis-regulatory region sequence-specific DNA binding"/>
    <property type="evidence" value="ECO:0007669"/>
    <property type="project" value="TreeGrafter"/>
</dbReference>
<keyword evidence="2 3" id="KW-0371">Homeobox</keyword>
<dbReference type="CDD" id="cd00086">
    <property type="entry name" value="homeodomain"/>
    <property type="match status" value="1"/>
</dbReference>
<dbReference type="GO" id="GO:0005634">
    <property type="term" value="C:nucleus"/>
    <property type="evidence" value="ECO:0007669"/>
    <property type="project" value="UniProtKB-SubCell"/>
</dbReference>
<name>A0A4Q9M2B4_9MICR</name>
<dbReference type="PROSITE" id="PS50071">
    <property type="entry name" value="HOMEOBOX_2"/>
    <property type="match status" value="1"/>
</dbReference>
<evidence type="ECO:0000313" key="7">
    <source>
        <dbReference type="Proteomes" id="UP000292282"/>
    </source>
</evidence>
<proteinExistence type="predicted"/>
<dbReference type="EMBL" id="PITK01000011">
    <property type="protein sequence ID" value="TBU20890.1"/>
    <property type="molecule type" value="Genomic_DNA"/>
</dbReference>
<evidence type="ECO:0000256" key="2">
    <source>
        <dbReference type="ARBA" id="ARBA00023155"/>
    </source>
</evidence>
<dbReference type="Gene3D" id="1.10.10.60">
    <property type="entry name" value="Homeodomain-like"/>
    <property type="match status" value="1"/>
</dbReference>
<gene>
    <name evidence="6" type="ORF">CWI38_0011p0010</name>
</gene>
<dbReference type="AlphaFoldDB" id="A0A4Q9M2B4"/>
<dbReference type="GO" id="GO:0006357">
    <property type="term" value="P:regulation of transcription by RNA polymerase II"/>
    <property type="evidence" value="ECO:0007669"/>
    <property type="project" value="TreeGrafter"/>
</dbReference>
<reference evidence="6 7" key="1">
    <citation type="submission" date="2017-12" db="EMBL/GenBank/DDBJ databases">
        <authorList>
            <person name="Pombert J.-F."/>
            <person name="Haag K.L."/>
            <person name="Ebert D."/>
        </authorList>
    </citation>
    <scope>NUCLEOTIDE SEQUENCE [LARGE SCALE GENOMIC DNA]</scope>
    <source>
        <strain evidence="6">IL-G-3</strain>
    </source>
</reference>
<comment type="subcellular location">
    <subcellularLocation>
        <location evidence="3 4">Nucleus</location>
    </subcellularLocation>
</comment>
<dbReference type="PANTHER" id="PTHR24324:SF9">
    <property type="entry name" value="HOMEOBOX DOMAIN-CONTAINING PROTEIN"/>
    <property type="match status" value="1"/>
</dbReference>
<feature type="domain" description="Homeobox" evidence="5">
    <location>
        <begin position="35"/>
        <end position="91"/>
    </location>
</feature>
<feature type="DNA-binding region" description="Homeobox" evidence="3">
    <location>
        <begin position="37"/>
        <end position="92"/>
    </location>
</feature>
<keyword evidence="3 4" id="KW-0539">Nucleus</keyword>
<evidence type="ECO:0000259" key="5">
    <source>
        <dbReference type="PROSITE" id="PS50071"/>
    </source>
</evidence>
<dbReference type="VEuPathDB" id="MicrosporidiaDB:CWI38_0011p0010"/>
<dbReference type="OrthoDB" id="6159439at2759"/>
<dbReference type="SMART" id="SM00389">
    <property type="entry name" value="HOX"/>
    <property type="match status" value="1"/>
</dbReference>
<dbReference type="STRING" id="1176355.A0A4Q9M2B4"/>
<protein>
    <submittedName>
        <fullName evidence="6">Homeobox domain-containing protein</fullName>
    </submittedName>
</protein>
<keyword evidence="7" id="KW-1185">Reference proteome</keyword>
<dbReference type="GO" id="GO:0030154">
    <property type="term" value="P:cell differentiation"/>
    <property type="evidence" value="ECO:0007669"/>
    <property type="project" value="TreeGrafter"/>
</dbReference>
<comment type="caution">
    <text evidence="6">The sequence shown here is derived from an EMBL/GenBank/DDBJ whole genome shotgun (WGS) entry which is preliminary data.</text>
</comment>
<dbReference type="InterPro" id="IPR001356">
    <property type="entry name" value="HD"/>
</dbReference>
<sequence>MYKGMDNSRENYFDSFHQTPHGELKNAYYNPFVIKHRKRTSKVQLRVLEKTFETNIRPDAALRKTLGAQLGMTPRAVQVWFQNRRAKIKRLNQIKKGQNISDSTTNNENIDTLRHKPENEILNEEKERNFNKMDCYYDYRDTRYNPNNMFTPVTPDEVQYSYYSDSYPESPLYDRNFTKQYNNNRMNHLNNYLELPNTENLDTAWMDADKNREYPGHHYFGNNMPFDPRNFFN</sequence>
<evidence type="ECO:0000256" key="1">
    <source>
        <dbReference type="ARBA" id="ARBA00023125"/>
    </source>
</evidence>
<dbReference type="InterPro" id="IPR009057">
    <property type="entry name" value="Homeodomain-like_sf"/>
</dbReference>
<accession>A0A4Q9M2B4</accession>
<evidence type="ECO:0000313" key="6">
    <source>
        <dbReference type="EMBL" id="TBU20890.1"/>
    </source>
</evidence>
<organism evidence="6 7">
    <name type="scientific">Hamiltosporidium tvaerminnensis</name>
    <dbReference type="NCBI Taxonomy" id="1176355"/>
    <lineage>
        <taxon>Eukaryota</taxon>
        <taxon>Fungi</taxon>
        <taxon>Fungi incertae sedis</taxon>
        <taxon>Microsporidia</taxon>
        <taxon>Dubosqiidae</taxon>
        <taxon>Hamiltosporidium</taxon>
    </lineage>
</organism>
<dbReference type="InterPro" id="IPR051000">
    <property type="entry name" value="Homeobox_DNA-bind_prot"/>
</dbReference>
<dbReference type="SUPFAM" id="SSF46689">
    <property type="entry name" value="Homeodomain-like"/>
    <property type="match status" value="1"/>
</dbReference>
<dbReference type="Pfam" id="PF00046">
    <property type="entry name" value="Homeodomain"/>
    <property type="match status" value="1"/>
</dbReference>
<dbReference type="Proteomes" id="UP000292282">
    <property type="component" value="Unassembled WGS sequence"/>
</dbReference>
<evidence type="ECO:0000256" key="4">
    <source>
        <dbReference type="RuleBase" id="RU000682"/>
    </source>
</evidence>
<keyword evidence="1 3" id="KW-0238">DNA-binding</keyword>